<keyword evidence="3" id="KW-1185">Reference proteome</keyword>
<dbReference type="Proteomes" id="UP000665025">
    <property type="component" value="Chromosome 1"/>
</dbReference>
<gene>
    <name evidence="2" type="ORF">J5X90_10830</name>
</gene>
<accession>A0ABX7V4A8</accession>
<dbReference type="RefSeq" id="WP_209051254.1">
    <property type="nucleotide sequence ID" value="NZ_CP072425.1"/>
</dbReference>
<dbReference type="EMBL" id="CP072425">
    <property type="protein sequence ID" value="QTL34070.1"/>
    <property type="molecule type" value="Genomic_DNA"/>
</dbReference>
<dbReference type="Gene3D" id="3.40.630.30">
    <property type="match status" value="1"/>
</dbReference>
<protein>
    <submittedName>
        <fullName evidence="2">GNAT family N-acetyltransferase</fullName>
    </submittedName>
</protein>
<name>A0ABX7V4A8_9GAMM</name>
<dbReference type="InterPro" id="IPR016181">
    <property type="entry name" value="Acyl_CoA_acyltransferase"/>
</dbReference>
<reference evidence="2 3" key="1">
    <citation type="submission" date="2021-03" db="EMBL/GenBank/DDBJ databases">
        <title>Complete Genome of Pseudoalteromonas viridis Strain BBR56, a new biocontrol bacterial candidate.</title>
        <authorList>
            <person name="Handayani D.P."/>
            <person name="Isnansetyo A."/>
            <person name="Istiqomah I."/>
            <person name="Jumina J."/>
        </authorList>
    </citation>
    <scope>NUCLEOTIDE SEQUENCE [LARGE SCALE GENOMIC DNA]</scope>
    <source>
        <strain evidence="2 3">BBR56</strain>
    </source>
</reference>
<dbReference type="CDD" id="cd04301">
    <property type="entry name" value="NAT_SF"/>
    <property type="match status" value="1"/>
</dbReference>
<evidence type="ECO:0000259" key="1">
    <source>
        <dbReference type="PROSITE" id="PS51186"/>
    </source>
</evidence>
<sequence>MIKNNKIYKLGTLMVKTLETDRMILRPFELADAPDMYLLGSMPQIIQYVGNTPFKHLADAENYLKTHPLNDYRETGFGRLACVDKKSNQLIGFCGLKYMDEIDEIEIGYRFLPAFWGKGLATEAVKTVLDWALEEKHCTRLVGCIHPDNQASKKVLSKFGFKKEKTVNVAFIPDVPVDLFVYEVGD</sequence>
<dbReference type="PROSITE" id="PS51186">
    <property type="entry name" value="GNAT"/>
    <property type="match status" value="1"/>
</dbReference>
<proteinExistence type="predicted"/>
<evidence type="ECO:0000313" key="3">
    <source>
        <dbReference type="Proteomes" id="UP000665025"/>
    </source>
</evidence>
<dbReference type="PANTHER" id="PTHR43792">
    <property type="entry name" value="GNAT FAMILY, PUTATIVE (AFU_ORTHOLOGUE AFUA_3G00765)-RELATED-RELATED"/>
    <property type="match status" value="1"/>
</dbReference>
<feature type="domain" description="N-acetyltransferase" evidence="1">
    <location>
        <begin position="23"/>
        <end position="182"/>
    </location>
</feature>
<organism evidence="2 3">
    <name type="scientific">Pseudoalteromonas viridis</name>
    <dbReference type="NCBI Taxonomy" id="339617"/>
    <lineage>
        <taxon>Bacteria</taxon>
        <taxon>Pseudomonadati</taxon>
        <taxon>Pseudomonadota</taxon>
        <taxon>Gammaproteobacteria</taxon>
        <taxon>Alteromonadales</taxon>
        <taxon>Pseudoalteromonadaceae</taxon>
        <taxon>Pseudoalteromonas</taxon>
    </lineage>
</organism>
<dbReference type="InterPro" id="IPR000182">
    <property type="entry name" value="GNAT_dom"/>
</dbReference>
<dbReference type="InterPro" id="IPR051531">
    <property type="entry name" value="N-acetyltransferase"/>
</dbReference>
<dbReference type="SUPFAM" id="SSF55729">
    <property type="entry name" value="Acyl-CoA N-acyltransferases (Nat)"/>
    <property type="match status" value="1"/>
</dbReference>
<evidence type="ECO:0000313" key="2">
    <source>
        <dbReference type="EMBL" id="QTL34070.1"/>
    </source>
</evidence>
<dbReference type="Pfam" id="PF13302">
    <property type="entry name" value="Acetyltransf_3"/>
    <property type="match status" value="1"/>
</dbReference>
<dbReference type="PANTHER" id="PTHR43792:SF1">
    <property type="entry name" value="N-ACETYLTRANSFERASE DOMAIN-CONTAINING PROTEIN"/>
    <property type="match status" value="1"/>
</dbReference>